<protein>
    <submittedName>
        <fullName evidence="1">Uncharacterized protein</fullName>
    </submittedName>
</protein>
<reference evidence="1 2" key="1">
    <citation type="submission" date="2019-08" db="EMBL/GenBank/DDBJ databases">
        <authorList>
            <person name="Peeters C."/>
        </authorList>
    </citation>
    <scope>NUCLEOTIDE SEQUENCE [LARGE SCALE GENOMIC DNA]</scope>
    <source>
        <strain evidence="1 2">LMG 31010</strain>
    </source>
</reference>
<dbReference type="RefSeq" id="WP_150664623.1">
    <property type="nucleotide sequence ID" value="NZ_CABPSA010000004.1"/>
</dbReference>
<gene>
    <name evidence="1" type="ORF">PCO31010_02604</name>
</gene>
<accession>A0A5E4VEV6</accession>
<sequence>MEENKNVDPPLELLIEARPEVLVGLNRHGTVDIIVNSIGESGESVERGAVCFPVECCEDIGNALIAIASKHQHG</sequence>
<evidence type="ECO:0000313" key="1">
    <source>
        <dbReference type="EMBL" id="VVE10124.1"/>
    </source>
</evidence>
<proteinExistence type="predicted"/>
<dbReference type="AlphaFoldDB" id="A0A5E4VEV6"/>
<evidence type="ECO:0000313" key="2">
    <source>
        <dbReference type="Proteomes" id="UP000343335"/>
    </source>
</evidence>
<name>A0A5E4VEV6_9BURK</name>
<organism evidence="1 2">
    <name type="scientific">Pandoraea commovens</name>
    <dbReference type="NCBI Taxonomy" id="2508289"/>
    <lineage>
        <taxon>Bacteria</taxon>
        <taxon>Pseudomonadati</taxon>
        <taxon>Pseudomonadota</taxon>
        <taxon>Betaproteobacteria</taxon>
        <taxon>Burkholderiales</taxon>
        <taxon>Burkholderiaceae</taxon>
        <taxon>Pandoraea</taxon>
    </lineage>
</organism>
<dbReference type="EMBL" id="CABPSA010000004">
    <property type="protein sequence ID" value="VVE10124.1"/>
    <property type="molecule type" value="Genomic_DNA"/>
</dbReference>
<dbReference type="Proteomes" id="UP000343335">
    <property type="component" value="Unassembled WGS sequence"/>
</dbReference>